<feature type="compositionally biased region" description="Low complexity" evidence="1">
    <location>
        <begin position="382"/>
        <end position="394"/>
    </location>
</feature>
<name>A0A9P1M677_9DINO</name>
<comment type="caution">
    <text evidence="2">The sequence shown here is derived from an EMBL/GenBank/DDBJ whole genome shotgun (WGS) entry which is preliminary data.</text>
</comment>
<evidence type="ECO:0000256" key="1">
    <source>
        <dbReference type="SAM" id="MobiDB-lite"/>
    </source>
</evidence>
<proteinExistence type="predicted"/>
<accession>A0A9P1M677</accession>
<evidence type="ECO:0000313" key="4">
    <source>
        <dbReference type="Proteomes" id="UP001152797"/>
    </source>
</evidence>
<gene>
    <name evidence="2" type="ORF">C1SCF055_LOCUS44553</name>
</gene>
<dbReference type="AlphaFoldDB" id="A0A9P1M677"/>
<evidence type="ECO:0000313" key="3">
    <source>
        <dbReference type="EMBL" id="CAL4807422.1"/>
    </source>
</evidence>
<sequence length="394" mass="45960">MTHLVKQAEKKKKKIGYLNQLEVQKGMLKFRDFDAEYFKEKDRILLQMEKILIYLKVETMENLVVQKMKKMNLLWWENHLNKGINATSDLPWTKSVILMNGVKPIMVSQQLMILAQVGLRRGQGHEKVLMVKNILLQQKQCRNLWQEMWKGGAPDALDDYRWDLLMQGIGPEHLVVLNCNNLANFIHIEADPMEQRRLQRLLRLEAQDMKKVKKKKMRIQTIPLNLEIEMTKTMVMMEEKVMEVAEAMTTTMWPMDIVDALMAALAALVALVEVVNTLEESLDVFISSPEGCKRGIDCRYCHFEHPVVQLEHRIRKSMRDRIKRRLEPLCFKDADLEAIHDDLQKEAAKHPLARIRIQAYLRTRGRTSCAHTGPSQGDFNAQPGQSQQYQLQYQ</sequence>
<reference evidence="3 4" key="2">
    <citation type="submission" date="2024-05" db="EMBL/GenBank/DDBJ databases">
        <authorList>
            <person name="Chen Y."/>
            <person name="Shah S."/>
            <person name="Dougan E. K."/>
            <person name="Thang M."/>
            <person name="Chan C."/>
        </authorList>
    </citation>
    <scope>NUCLEOTIDE SEQUENCE [LARGE SCALE GENOMIC DNA]</scope>
</reference>
<keyword evidence="4" id="KW-1185">Reference proteome</keyword>
<evidence type="ECO:0000313" key="2">
    <source>
        <dbReference type="EMBL" id="CAI4020110.1"/>
    </source>
</evidence>
<protein>
    <submittedName>
        <fullName evidence="2">Uncharacterized protein</fullName>
    </submittedName>
</protein>
<feature type="region of interest" description="Disordered" evidence="1">
    <location>
        <begin position="367"/>
        <end position="394"/>
    </location>
</feature>
<dbReference type="EMBL" id="CAMXCT010006789">
    <property type="protein sequence ID" value="CAI4020110.1"/>
    <property type="molecule type" value="Genomic_DNA"/>
</dbReference>
<dbReference type="EMBL" id="CAMXCT020006789">
    <property type="protein sequence ID" value="CAL1173485.1"/>
    <property type="molecule type" value="Genomic_DNA"/>
</dbReference>
<dbReference type="Proteomes" id="UP001152797">
    <property type="component" value="Unassembled WGS sequence"/>
</dbReference>
<reference evidence="2" key="1">
    <citation type="submission" date="2022-10" db="EMBL/GenBank/DDBJ databases">
        <authorList>
            <person name="Chen Y."/>
            <person name="Dougan E. K."/>
            <person name="Chan C."/>
            <person name="Rhodes N."/>
            <person name="Thang M."/>
        </authorList>
    </citation>
    <scope>NUCLEOTIDE SEQUENCE</scope>
</reference>
<organism evidence="2">
    <name type="scientific">Cladocopium goreaui</name>
    <dbReference type="NCBI Taxonomy" id="2562237"/>
    <lineage>
        <taxon>Eukaryota</taxon>
        <taxon>Sar</taxon>
        <taxon>Alveolata</taxon>
        <taxon>Dinophyceae</taxon>
        <taxon>Suessiales</taxon>
        <taxon>Symbiodiniaceae</taxon>
        <taxon>Cladocopium</taxon>
    </lineage>
</organism>
<feature type="compositionally biased region" description="Polar residues" evidence="1">
    <location>
        <begin position="369"/>
        <end position="379"/>
    </location>
</feature>
<dbReference type="EMBL" id="CAMXCT030006789">
    <property type="protein sequence ID" value="CAL4807422.1"/>
    <property type="molecule type" value="Genomic_DNA"/>
</dbReference>